<name>F0F8P0_9BACT</name>
<dbReference type="PANTHER" id="PTHR36985">
    <property type="entry name" value="TRANSLOCATION AND ASSEMBLY MODULE SUBUNIT TAMB"/>
    <property type="match status" value="1"/>
</dbReference>
<gene>
    <name evidence="7" type="ORF">HMPREF9141_1957</name>
</gene>
<evidence type="ECO:0000256" key="1">
    <source>
        <dbReference type="ARBA" id="ARBA00004167"/>
    </source>
</evidence>
<keyword evidence="8" id="KW-1185">Reference proteome</keyword>
<evidence type="ECO:0000259" key="6">
    <source>
        <dbReference type="Pfam" id="PF04357"/>
    </source>
</evidence>
<evidence type="ECO:0000313" key="8">
    <source>
        <dbReference type="Proteomes" id="UP000005697"/>
    </source>
</evidence>
<accession>F0F8P0</accession>
<keyword evidence="2 5" id="KW-0812">Transmembrane</keyword>
<dbReference type="eggNOG" id="COG2911">
    <property type="taxonomic scope" value="Bacteria"/>
</dbReference>
<organism evidence="7 8">
    <name type="scientific">Prevotella multiformis DSM 16608</name>
    <dbReference type="NCBI Taxonomy" id="888743"/>
    <lineage>
        <taxon>Bacteria</taxon>
        <taxon>Pseudomonadati</taxon>
        <taxon>Bacteroidota</taxon>
        <taxon>Bacteroidia</taxon>
        <taxon>Bacteroidales</taxon>
        <taxon>Prevotellaceae</taxon>
        <taxon>Prevotella</taxon>
    </lineage>
</organism>
<keyword evidence="3 5" id="KW-1133">Transmembrane helix</keyword>
<dbReference type="RefSeq" id="WP_007366710.1">
    <property type="nucleotide sequence ID" value="NZ_GL872282.1"/>
</dbReference>
<comment type="subcellular location">
    <subcellularLocation>
        <location evidence="1">Membrane</location>
        <topology evidence="1">Single-pass membrane protein</topology>
    </subcellularLocation>
</comment>
<dbReference type="InterPro" id="IPR007452">
    <property type="entry name" value="TamB_C"/>
</dbReference>
<dbReference type="HOGENOM" id="CLU_002997_0_0_10"/>
<protein>
    <recommendedName>
        <fullName evidence="6">Translocation and assembly module TamB C-terminal domain-containing protein</fullName>
    </recommendedName>
</protein>
<sequence length="1714" mass="189013">MTNVRNMKRSLKWLVAIAATPVVLFLVLVALLYCPPVQNWAVKRVAAYVSARTGMEVSLDQVGLSYPLDLQLDGLRILRQNDSIPDRKDTVADVRRLVASVDLLPLLESRVEVNELTFTQLKANTVNFIGDLRIRGDLQRLHIVSHAVNLVGDSVRVNKADVEGGWIDVALGDTVPEDPHKQKPLWRINIDRLHLARTGFTLHLPGDTMSVHAHFTKAAAKGTELLLHDNIYKVANVDWQGGGFSYDQNYVSRVRQGFDAAHIAMRDVNIGIDSFLYAAPKLSLRVRTANLREQSGFVLKDFRGRFAMDSTRLSLPGLYLRMPGTELAGRFEMDMNAFADDRPGRISTQLDGHLSLADFRPFLTSVPGKVYRALPKDRMTVQGQLEGNLRSVSFRQLHLALPGCFDLTGTGWVADMTKGAGHLRSDLRLKGTARNLDFIAGLLPNTVRRTVALPHGIRLDGTVHVRKTLYAGKMLLSQGGGRIRVDGAYDTATGLYRLAADATAFPLQHFLPHMGLSPFSGSVKTRGRGTDVMDPRASTNLSLRIRRFKYGKYVLDGLNGAVSKHGEQLSAHIKSTNRMLGGDFSYKGRVSAKSVDGHVRGWLHRVDLHALGMMKERYVVSTWADVDVRSDMAATHHVTGLLRSFRFLQEGRKKSRLLAAGNFDVRADVRPAGLDAHVKGRLTTADLQALGLIGKHYVTSADADLSLRSDMKHYYAVNGYVGKVMLNELRKGGYVSLAEGSFHVDAAMRGGKIDGAVKGVFPRIDLYQLGVVDRPLSSSFAANASFAMAGEDEMSVRGLIGDLRVTDGQHTYVPGDVNVDLMSRRDTVHAAVSGGDFRLNTSFNSSVHRLAATGQKIYKSILSQISSRRIDQPALLRQLPVGHFTLRSGRDNLFSNLLARDGYAFKEADIDLYSSPERGIDGQISIDSLVYDDVHLDSIRADVTSVDGQVNYSLAVNNSPENTYPYHGYLRGVLYEHGLQTHATILDNKGKTGLDLALQAAMKGRGIQLSIISPQSVLGYKSFAVNDSNYIYIGRDRRLSANLRLQAADGTGLLVSTEDADSTSLQNVTVSMNHFELGKLFTVLPFAPNISGVLDGDYHIVQTAGDLTVSTDMTIKKLVYENCPMGDVGTQFVYMPKGDGSHCVDGIITQDGKEVGILSGTYQSEGAGSLDATLEMNRFPLNYVNGFVPDQLVGLEGVGEGTLSVKGPLKKLDINGEVYLDSSYLVSVPYGIRMRFADDPVLIRNSHIEFENFELFASNGSPLDISGYLDFSNLDRMRLDARMRAKNFQIINAKKNPRSEVYGKAFVDFMGQVSGPLDNLQMGGKLDVLGNTDMTYVVRDGTLATDTELNDLVQFTDFNDSTVDVVRRPDITGFTMGLAVDIDEQAHVLCALNADQSNYIDFIGGGSLLLNYDPTNGVQVRGRYTLSEGEMKYSLPVIPLRTFNIQDGSYVEFTGDPMRPTLNITATEDVRTSVSNGTGEGRIVDFKCGVSLTRQFPKPGVEFIISAPEDQEVQNTLNTKSVEERSKLAVTMLASGMYFDGENSASANTAMSGALAGFLQTQVNAITGRALNSMGLDLTANMESAADVNGNLHTDYTFKFSKRLWNNRLRIVMGGRVATGSQFSEENGAYFDNLSLEYRLNQKETKYLKLYYEREAYDWLEGSLSEFGAGFMWRRKLRHFRDIFRFKEDEPVILPPAATPRRDSLINFVNEKKK</sequence>
<reference evidence="7 8" key="1">
    <citation type="submission" date="2011-01" db="EMBL/GenBank/DDBJ databases">
        <authorList>
            <person name="Muzny D."/>
            <person name="Qin X."/>
            <person name="Deng J."/>
            <person name="Jiang H."/>
            <person name="Liu Y."/>
            <person name="Qu J."/>
            <person name="Song X.-Z."/>
            <person name="Zhang L."/>
            <person name="Thornton R."/>
            <person name="Coyle M."/>
            <person name="Francisco L."/>
            <person name="Jackson L."/>
            <person name="Javaid M."/>
            <person name="Korchina V."/>
            <person name="Kovar C."/>
            <person name="Mata R."/>
            <person name="Mathew T."/>
            <person name="Ngo R."/>
            <person name="Nguyen L."/>
            <person name="Nguyen N."/>
            <person name="Okwuonu G."/>
            <person name="Ongeri F."/>
            <person name="Pham C."/>
            <person name="Simmons D."/>
            <person name="Wilczek-Boney K."/>
            <person name="Hale W."/>
            <person name="Jakkamsetti A."/>
            <person name="Pham P."/>
            <person name="Ruth R."/>
            <person name="San Lucas F."/>
            <person name="Warren J."/>
            <person name="Zhang J."/>
            <person name="Zhao Z."/>
            <person name="Zhou C."/>
            <person name="Zhu D."/>
            <person name="Lee S."/>
            <person name="Bess C."/>
            <person name="Blankenburg K."/>
            <person name="Forbes L."/>
            <person name="Fu Q."/>
            <person name="Gubbala S."/>
            <person name="Hirani K."/>
            <person name="Jayaseelan J.C."/>
            <person name="Lara F."/>
            <person name="Munidasa M."/>
            <person name="Palculict T."/>
            <person name="Patil S."/>
            <person name="Pu L.-L."/>
            <person name="Saada N."/>
            <person name="Tang L."/>
            <person name="Weissenberger G."/>
            <person name="Zhu Y."/>
            <person name="Hemphill L."/>
            <person name="Shang Y."/>
            <person name="Youmans B."/>
            <person name="Ayvaz T."/>
            <person name="Ross M."/>
            <person name="Santibanez J."/>
            <person name="Aqrawi P."/>
            <person name="Gross S."/>
            <person name="Joshi V."/>
            <person name="Fowler G."/>
            <person name="Nazareth L."/>
            <person name="Reid J."/>
            <person name="Worley K."/>
            <person name="Petrosino J."/>
            <person name="Highlander S."/>
            <person name="Gibbs R."/>
        </authorList>
    </citation>
    <scope>NUCLEOTIDE SEQUENCE [LARGE SCALE GENOMIC DNA]</scope>
    <source>
        <strain evidence="7 8">DSM 16608</strain>
    </source>
</reference>
<evidence type="ECO:0000256" key="4">
    <source>
        <dbReference type="ARBA" id="ARBA00023136"/>
    </source>
</evidence>
<evidence type="ECO:0000256" key="3">
    <source>
        <dbReference type="ARBA" id="ARBA00022989"/>
    </source>
</evidence>
<dbReference type="Pfam" id="PF04357">
    <property type="entry name" value="TamB"/>
    <property type="match status" value="1"/>
</dbReference>
<dbReference type="Proteomes" id="UP000005697">
    <property type="component" value="Unassembled WGS sequence"/>
</dbReference>
<dbReference type="STRING" id="888743.HMPREF9141_1957"/>
<evidence type="ECO:0000256" key="2">
    <source>
        <dbReference type="ARBA" id="ARBA00022692"/>
    </source>
</evidence>
<feature type="domain" description="Translocation and assembly module TamB C-terminal" evidence="6">
    <location>
        <begin position="1258"/>
        <end position="1643"/>
    </location>
</feature>
<dbReference type="EMBL" id="AEWX01000027">
    <property type="protein sequence ID" value="EGC19417.1"/>
    <property type="molecule type" value="Genomic_DNA"/>
</dbReference>
<evidence type="ECO:0000256" key="5">
    <source>
        <dbReference type="SAM" id="Phobius"/>
    </source>
</evidence>
<comment type="caution">
    <text evidence="7">The sequence shown here is derived from an EMBL/GenBank/DDBJ whole genome shotgun (WGS) entry which is preliminary data.</text>
</comment>
<dbReference type="PANTHER" id="PTHR36985:SF1">
    <property type="entry name" value="TRANSLOCATION AND ASSEMBLY MODULE SUBUNIT TAMB"/>
    <property type="match status" value="1"/>
</dbReference>
<proteinExistence type="predicted"/>
<feature type="transmembrane region" description="Helical" evidence="5">
    <location>
        <begin position="12"/>
        <end position="33"/>
    </location>
</feature>
<evidence type="ECO:0000313" key="7">
    <source>
        <dbReference type="EMBL" id="EGC19417.1"/>
    </source>
</evidence>
<dbReference type="GO" id="GO:0005886">
    <property type="term" value="C:plasma membrane"/>
    <property type="evidence" value="ECO:0007669"/>
    <property type="project" value="InterPro"/>
</dbReference>
<dbReference type="GO" id="GO:0009306">
    <property type="term" value="P:protein secretion"/>
    <property type="evidence" value="ECO:0007669"/>
    <property type="project" value="InterPro"/>
</dbReference>
<dbReference type="OrthoDB" id="9811276at2"/>
<keyword evidence="4 5" id="KW-0472">Membrane</keyword>